<protein>
    <recommendedName>
        <fullName evidence="1">Reverse transcriptase domain-containing protein</fullName>
    </recommendedName>
</protein>
<dbReference type="Pfam" id="PF00078">
    <property type="entry name" value="RVT_1"/>
    <property type="match status" value="1"/>
</dbReference>
<name>A0A8S3TGQ3_MYTED</name>
<accession>A0A8S3TGQ3</accession>
<dbReference type="EMBL" id="CAJPWZ010002187">
    <property type="protein sequence ID" value="CAG2232709.1"/>
    <property type="molecule type" value="Genomic_DNA"/>
</dbReference>
<gene>
    <name evidence="2" type="ORF">MEDL_45248</name>
</gene>
<dbReference type="Proteomes" id="UP000683360">
    <property type="component" value="Unassembled WGS sequence"/>
</dbReference>
<dbReference type="InterPro" id="IPR043502">
    <property type="entry name" value="DNA/RNA_pol_sf"/>
</dbReference>
<evidence type="ECO:0000259" key="1">
    <source>
        <dbReference type="Pfam" id="PF00078"/>
    </source>
</evidence>
<organism evidence="2 3">
    <name type="scientific">Mytilus edulis</name>
    <name type="common">Blue mussel</name>
    <dbReference type="NCBI Taxonomy" id="6550"/>
    <lineage>
        <taxon>Eukaryota</taxon>
        <taxon>Metazoa</taxon>
        <taxon>Spiralia</taxon>
        <taxon>Lophotrochozoa</taxon>
        <taxon>Mollusca</taxon>
        <taxon>Bivalvia</taxon>
        <taxon>Autobranchia</taxon>
        <taxon>Pteriomorphia</taxon>
        <taxon>Mytilida</taxon>
        <taxon>Mytiloidea</taxon>
        <taxon>Mytilidae</taxon>
        <taxon>Mytilinae</taxon>
        <taxon>Mytilus</taxon>
    </lineage>
</organism>
<comment type="caution">
    <text evidence="2">The sequence shown here is derived from an EMBL/GenBank/DDBJ whole genome shotgun (WGS) entry which is preliminary data.</text>
</comment>
<proteinExistence type="predicted"/>
<keyword evidence="3" id="KW-1185">Reference proteome</keyword>
<sequence>MIELPKNSINLIKTVQETQTGFKEHFRTLATYNENINIDNDYHQNVEHEIHIINQLVKGKNIPDASREEISNAIKNINKGKSADYYGITIEHIVNAGEIMVILLQSIINEIFQQGYVPDLLKIGLLTPIFKNKGSKNDAGNYRGITVLPVVSKIIDTVLKNRTQPSVKAVQHKYQRGFTSGSGPMNSALPVEEVYREVHDGETEAQIILLDAKSAFDKVIHTHMMRRVYQAGIEDKHWSLISSLHQNAAKKFQKRLLKQLLSLPTSTPDPAVYILSGILPVEAQIDKRALGLFNNICNQDESSTEKQLARRQISVKSLDSNSWFIQIKKILTKYNMDEINTYLDIPMKKEKWITLINRIIQKHWSDSITRMVPYYKGLQHLNYTEFHQGKLHPLLKIKCQSARDIGRIPPKLKMLTGTYILQSHRIKMYENETDPICLICHQGDETLEHFILECEGLSDTRNSIMDEVSAILKDSRNVDFHKQSSKVKMQILLDITMLRENLKLDAQLMAEIEYCSRRLLFLLHTTRYRFLSKGWKKDKKNVKV</sequence>
<dbReference type="AlphaFoldDB" id="A0A8S3TGQ3"/>
<dbReference type="InterPro" id="IPR000477">
    <property type="entry name" value="RT_dom"/>
</dbReference>
<dbReference type="PANTHER" id="PTHR19446">
    <property type="entry name" value="REVERSE TRANSCRIPTASES"/>
    <property type="match status" value="1"/>
</dbReference>
<evidence type="ECO:0000313" key="3">
    <source>
        <dbReference type="Proteomes" id="UP000683360"/>
    </source>
</evidence>
<dbReference type="SUPFAM" id="SSF56672">
    <property type="entry name" value="DNA/RNA polymerases"/>
    <property type="match status" value="1"/>
</dbReference>
<feature type="domain" description="Reverse transcriptase" evidence="1">
    <location>
        <begin position="136"/>
        <end position="259"/>
    </location>
</feature>
<reference evidence="2" key="1">
    <citation type="submission" date="2021-03" db="EMBL/GenBank/DDBJ databases">
        <authorList>
            <person name="Bekaert M."/>
        </authorList>
    </citation>
    <scope>NUCLEOTIDE SEQUENCE</scope>
</reference>
<evidence type="ECO:0000313" key="2">
    <source>
        <dbReference type="EMBL" id="CAG2232709.1"/>
    </source>
</evidence>
<dbReference type="OrthoDB" id="6131206at2759"/>